<proteinExistence type="predicted"/>
<organism evidence="2 3">
    <name type="scientific">Roseimicrobium gellanilyticum</name>
    <dbReference type="NCBI Taxonomy" id="748857"/>
    <lineage>
        <taxon>Bacteria</taxon>
        <taxon>Pseudomonadati</taxon>
        <taxon>Verrucomicrobiota</taxon>
        <taxon>Verrucomicrobiia</taxon>
        <taxon>Verrucomicrobiales</taxon>
        <taxon>Verrucomicrobiaceae</taxon>
        <taxon>Roseimicrobium</taxon>
    </lineage>
</organism>
<dbReference type="NCBIfam" id="NF042424">
    <property type="entry name" value="Amuc_1102_rel"/>
    <property type="match status" value="1"/>
</dbReference>
<evidence type="ECO:0000313" key="3">
    <source>
        <dbReference type="Proteomes" id="UP000253426"/>
    </source>
</evidence>
<comment type="caution">
    <text evidence="2">The sequence shown here is derived from an EMBL/GenBank/DDBJ whole genome shotgun (WGS) entry which is preliminary data.</text>
</comment>
<dbReference type="InterPro" id="IPR049970">
    <property type="entry name" value="Amuc_1102-like"/>
</dbReference>
<dbReference type="EMBL" id="QNRR01000003">
    <property type="protein sequence ID" value="RBP45342.1"/>
    <property type="molecule type" value="Genomic_DNA"/>
</dbReference>
<evidence type="ECO:0000313" key="2">
    <source>
        <dbReference type="EMBL" id="RBP45342.1"/>
    </source>
</evidence>
<feature type="signal peptide" evidence="1">
    <location>
        <begin position="1"/>
        <end position="22"/>
    </location>
</feature>
<protein>
    <submittedName>
        <fullName evidence="2">Uncharacterized protein</fullName>
    </submittedName>
</protein>
<name>A0A366HS19_9BACT</name>
<dbReference type="RefSeq" id="WP_113958466.1">
    <property type="nucleotide sequence ID" value="NZ_QNRR01000003.1"/>
</dbReference>
<evidence type="ECO:0000256" key="1">
    <source>
        <dbReference type="SAM" id="SignalP"/>
    </source>
</evidence>
<dbReference type="Proteomes" id="UP000253426">
    <property type="component" value="Unassembled WGS sequence"/>
</dbReference>
<dbReference type="AlphaFoldDB" id="A0A366HS19"/>
<gene>
    <name evidence="2" type="ORF">DES53_103340</name>
</gene>
<sequence>MTLRICMLAAAFAAILPVSAQAQLEASKEVKVRVKGMNVDVQYTPQFSVPNVKDKRFRPKNWLELDVAFDADKAKVAGENNPMIDSLEFKFYVVLNVRNKEGKLTMLTANATFINIMEREESHVLMYVSPATLTNLLQKNTFTPADVSAFGVEVYKNGAAAGRHISTGATPFWDKADNFVVVDGSLLPKAKTPFAPLWGDYDVEMKAQ</sequence>
<accession>A0A366HS19</accession>
<feature type="chain" id="PRO_5016843529" evidence="1">
    <location>
        <begin position="23"/>
        <end position="208"/>
    </location>
</feature>
<keyword evidence="1" id="KW-0732">Signal</keyword>
<keyword evidence="3" id="KW-1185">Reference proteome</keyword>
<reference evidence="2 3" key="1">
    <citation type="submission" date="2018-06" db="EMBL/GenBank/DDBJ databases">
        <title>Genomic Encyclopedia of Type Strains, Phase IV (KMG-IV): sequencing the most valuable type-strain genomes for metagenomic binning, comparative biology and taxonomic classification.</title>
        <authorList>
            <person name="Goeker M."/>
        </authorList>
    </citation>
    <scope>NUCLEOTIDE SEQUENCE [LARGE SCALE GENOMIC DNA]</scope>
    <source>
        <strain evidence="2 3">DSM 25532</strain>
    </source>
</reference>